<evidence type="ECO:0008006" key="3">
    <source>
        <dbReference type="Google" id="ProtNLM"/>
    </source>
</evidence>
<evidence type="ECO:0000313" key="1">
    <source>
        <dbReference type="EMBL" id="EHQ63673.1"/>
    </source>
</evidence>
<sequence>MITTLERAKKMLGLPDGDLTLDYQLETQLIVAAELIEEHCRRKFKRQVHQELCDMFRGNYLLLRNYPIHGIEEVITYNGNVINDYTIAENGMLFRRGGWPQGERSISVIYEAGYTLHCDETPEQKADIPRPLEMACAMYAQKLMDSTHVPLGIKTEKLGEMWVTYDQDHLKHNIPPVVASLVSPYKRWR</sequence>
<dbReference type="EMBL" id="AHKH01000007">
    <property type="protein sequence ID" value="EHQ63673.1"/>
    <property type="molecule type" value="Genomic_DNA"/>
</dbReference>
<dbReference type="AlphaFoldDB" id="H3SBJ0"/>
<gene>
    <name evidence="1" type="ORF">PDENDC454_04379</name>
</gene>
<organism evidence="1 2">
    <name type="scientific">Paenibacillus dendritiformis C454</name>
    <dbReference type="NCBI Taxonomy" id="1131935"/>
    <lineage>
        <taxon>Bacteria</taxon>
        <taxon>Bacillati</taxon>
        <taxon>Bacillota</taxon>
        <taxon>Bacilli</taxon>
        <taxon>Bacillales</taxon>
        <taxon>Paenibacillaceae</taxon>
        <taxon>Paenibacillus</taxon>
    </lineage>
</organism>
<dbReference type="Proteomes" id="UP000003900">
    <property type="component" value="Unassembled WGS sequence"/>
</dbReference>
<protein>
    <recommendedName>
        <fullName evidence="3">Phage gp6-like head-tail connector protein</fullName>
    </recommendedName>
</protein>
<name>H3SBJ0_9BACL</name>
<accession>H3SBJ0</accession>
<comment type="caution">
    <text evidence="1">The sequence shown here is derived from an EMBL/GenBank/DDBJ whole genome shotgun (WGS) entry which is preliminary data.</text>
</comment>
<dbReference type="RefSeq" id="WP_006675387.1">
    <property type="nucleotide sequence ID" value="NZ_AHKH01000007.1"/>
</dbReference>
<dbReference type="STRING" id="1131935.PDENDC454_04379"/>
<evidence type="ECO:0000313" key="2">
    <source>
        <dbReference type="Proteomes" id="UP000003900"/>
    </source>
</evidence>
<proteinExistence type="predicted"/>
<dbReference type="OrthoDB" id="2664490at2"/>
<keyword evidence="2" id="KW-1185">Reference proteome</keyword>
<reference evidence="1 2" key="1">
    <citation type="journal article" date="2012" name="J. Bacteriol.">
        <title>Genome Sequence of the Pattern-Forming Social Bacterium Paenibacillus dendritiformis C454 Chiral Morphotype.</title>
        <authorList>
            <person name="Sirota-Madi A."/>
            <person name="Olender T."/>
            <person name="Helman Y."/>
            <person name="Brainis I."/>
            <person name="Finkelshtein A."/>
            <person name="Roth D."/>
            <person name="Hagai E."/>
            <person name="Leshkowitz D."/>
            <person name="Brodsky L."/>
            <person name="Galatenko V."/>
            <person name="Nikolaev V."/>
            <person name="Gutnick D.L."/>
            <person name="Lancet D."/>
            <person name="Ben-Jacob E."/>
        </authorList>
    </citation>
    <scope>NUCLEOTIDE SEQUENCE [LARGE SCALE GENOMIC DNA]</scope>
    <source>
        <strain evidence="1 2">C454</strain>
    </source>
</reference>